<gene>
    <name evidence="5" type="ORF">PCAR9_A31391</name>
    <name evidence="4" type="ORF">PCARR_a2776</name>
</gene>
<feature type="chain" id="PRO_5014424014" evidence="2">
    <location>
        <begin position="31"/>
        <end position="339"/>
    </location>
</feature>
<dbReference type="OrthoDB" id="9769598at2"/>
<evidence type="ECO:0000256" key="1">
    <source>
        <dbReference type="ARBA" id="ARBA00005250"/>
    </source>
</evidence>
<accession>A0A2K4XCZ2</accession>
<dbReference type="SMART" id="SM00849">
    <property type="entry name" value="Lactamase_B"/>
    <property type="match status" value="1"/>
</dbReference>
<reference evidence="4 7" key="1">
    <citation type="submission" date="2015-06" db="EMBL/GenBank/DDBJ databases">
        <title>Genome sequence of Pseudoalteromonas carrageenovora.</title>
        <authorList>
            <person name="Xie B.-B."/>
            <person name="Rong J.-C."/>
            <person name="Qin Q.-L."/>
            <person name="Zhang Y.-Z."/>
        </authorList>
    </citation>
    <scope>NUCLEOTIDE SEQUENCE [LARGE SCALE GENOMIC DNA]</scope>
    <source>
        <strain evidence="4 7">IAM 12662</strain>
    </source>
</reference>
<dbReference type="InterPro" id="IPR036866">
    <property type="entry name" value="RibonucZ/Hydroxyglut_hydro"/>
</dbReference>
<feature type="domain" description="Metallo-beta-lactamase" evidence="3">
    <location>
        <begin position="54"/>
        <end position="269"/>
    </location>
</feature>
<dbReference type="GeneID" id="93664885"/>
<evidence type="ECO:0000313" key="6">
    <source>
        <dbReference type="Proteomes" id="UP000238288"/>
    </source>
</evidence>
<dbReference type="InterPro" id="IPR001279">
    <property type="entry name" value="Metallo-B-lactamas"/>
</dbReference>
<dbReference type="EMBL" id="LT965928">
    <property type="protein sequence ID" value="SOU42187.1"/>
    <property type="molecule type" value="Genomic_DNA"/>
</dbReference>
<dbReference type="AlphaFoldDB" id="A0A2K4XCZ2"/>
<feature type="signal peptide" evidence="2">
    <location>
        <begin position="1"/>
        <end position="30"/>
    </location>
</feature>
<evidence type="ECO:0000313" key="5">
    <source>
        <dbReference type="EMBL" id="SOU42187.1"/>
    </source>
</evidence>
<keyword evidence="5" id="KW-0378">Hydrolase</keyword>
<dbReference type="GO" id="GO:0017001">
    <property type="term" value="P:antibiotic catabolic process"/>
    <property type="evidence" value="ECO:0007669"/>
    <property type="project" value="UniProtKB-ARBA"/>
</dbReference>
<proteinExistence type="inferred from homology"/>
<comment type="similarity">
    <text evidence="1">Belongs to the metallo-beta-lactamase superfamily. Class-B beta-lactamase family.</text>
</comment>
<evidence type="ECO:0000313" key="7">
    <source>
        <dbReference type="Proteomes" id="UP000615003"/>
    </source>
</evidence>
<evidence type="ECO:0000313" key="4">
    <source>
        <dbReference type="EMBL" id="MBE0381056.1"/>
    </source>
</evidence>
<reference evidence="5 6" key="2">
    <citation type="submission" date="2017-11" db="EMBL/GenBank/DDBJ databases">
        <authorList>
            <person name="Han C.G."/>
        </authorList>
    </citation>
    <scope>NUCLEOTIDE SEQUENCE [LARGE SCALE GENOMIC DNA]</scope>
    <source>
        <strain evidence="6">ATCC 43555</strain>
        <strain evidence="5">ATCC43555</strain>
    </source>
</reference>
<dbReference type="RefSeq" id="WP_104643415.1">
    <property type="nucleotide sequence ID" value="NZ_AQGW01000013.1"/>
</dbReference>
<keyword evidence="2" id="KW-0732">Signal</keyword>
<protein>
    <submittedName>
        <fullName evidence="5">MBL fold metallo-hydrolase</fullName>
    </submittedName>
</protein>
<dbReference type="Pfam" id="PF00753">
    <property type="entry name" value="Lactamase_B"/>
    <property type="match status" value="1"/>
</dbReference>
<dbReference type="InterPro" id="IPR050855">
    <property type="entry name" value="NDM-1-like"/>
</dbReference>
<name>A0A2K4XCZ2_PSEVC</name>
<dbReference type="PANTHER" id="PTHR42951">
    <property type="entry name" value="METALLO-BETA-LACTAMASE DOMAIN-CONTAINING"/>
    <property type="match status" value="1"/>
</dbReference>
<dbReference type="PANTHER" id="PTHR42951:SF4">
    <property type="entry name" value="ACYL-COENZYME A THIOESTERASE MBLAC2"/>
    <property type="match status" value="1"/>
</dbReference>
<evidence type="ECO:0000256" key="2">
    <source>
        <dbReference type="SAM" id="SignalP"/>
    </source>
</evidence>
<sequence length="339" mass="38865">MKLKISKTTSLCKHLLLSFTLLSLAQSAYAAVTWNTINPHIQFLKQQDDLRFYDSNQVLIEGDKCALLVDTSANFAAVEQLAEDLKKRLKTPLCYLVATHYHDDHLLGMAVMQSFFPDAKLIVHQQVNTNFNQYQKAYTDKLDTYEKSIELSYQRLASVAKEEQDQWRSKLELAKSRLFRWQEYQLNEPQITINTPKKINLGGFEIMIDPHQAHTNGDLTISTNNATVLIGGDIVDWLPYPGHGELEKWQILLEQYINDENLSVIIPGHGRDLTKEQLKQPLSFLTTITEHVKNNDGQTIEQLMQSFPESVIKPYKQEALNIKSSNFFLQAGLNRAKKQ</sequence>
<dbReference type="GO" id="GO:0016787">
    <property type="term" value="F:hydrolase activity"/>
    <property type="evidence" value="ECO:0007669"/>
    <property type="project" value="UniProtKB-KW"/>
</dbReference>
<dbReference type="SUPFAM" id="SSF56281">
    <property type="entry name" value="Metallo-hydrolase/oxidoreductase"/>
    <property type="match status" value="1"/>
</dbReference>
<dbReference type="EMBL" id="AQGW01000013">
    <property type="protein sequence ID" value="MBE0381056.1"/>
    <property type="molecule type" value="Genomic_DNA"/>
</dbReference>
<dbReference type="Proteomes" id="UP000238288">
    <property type="component" value="Chromosome PCAR9a"/>
</dbReference>
<dbReference type="Proteomes" id="UP000615003">
    <property type="component" value="Unassembled WGS sequence"/>
</dbReference>
<organism evidence="5 6">
    <name type="scientific">Pseudoalteromonas carrageenovora IAM 12662</name>
    <dbReference type="NCBI Taxonomy" id="1314868"/>
    <lineage>
        <taxon>Bacteria</taxon>
        <taxon>Pseudomonadati</taxon>
        <taxon>Pseudomonadota</taxon>
        <taxon>Gammaproteobacteria</taxon>
        <taxon>Alteromonadales</taxon>
        <taxon>Pseudoalteromonadaceae</taxon>
        <taxon>Pseudoalteromonas</taxon>
    </lineage>
</organism>
<keyword evidence="7" id="KW-1185">Reference proteome</keyword>
<dbReference type="Gene3D" id="3.60.15.10">
    <property type="entry name" value="Ribonuclease Z/Hydroxyacylglutathione hydrolase-like"/>
    <property type="match status" value="1"/>
</dbReference>
<evidence type="ECO:0000259" key="3">
    <source>
        <dbReference type="SMART" id="SM00849"/>
    </source>
</evidence>